<keyword evidence="9" id="KW-0479">Metal-binding</keyword>
<dbReference type="PANTHER" id="PTHR11777">
    <property type="entry name" value="ALANYL-TRNA SYNTHETASE"/>
    <property type="match status" value="1"/>
</dbReference>
<dbReference type="InterPro" id="IPR018162">
    <property type="entry name" value="Ala-tRNA-ligase_IIc_anticod-bd"/>
</dbReference>
<dbReference type="InterPro" id="IPR018164">
    <property type="entry name" value="Ala-tRNA-synth_IIc_N"/>
</dbReference>
<feature type="domain" description="Alanyl-transfer RNA synthetases family profile" evidence="10">
    <location>
        <begin position="1"/>
        <end position="601"/>
    </location>
</feature>
<dbReference type="Gene3D" id="3.30.54.20">
    <property type="match status" value="1"/>
</dbReference>
<evidence type="ECO:0000256" key="4">
    <source>
        <dbReference type="ARBA" id="ARBA00022741"/>
    </source>
</evidence>
<dbReference type="Pfam" id="PF07973">
    <property type="entry name" value="tRNA_SAD"/>
    <property type="match status" value="1"/>
</dbReference>
<dbReference type="GO" id="GO:0002161">
    <property type="term" value="F:aminoacyl-tRNA deacylase activity"/>
    <property type="evidence" value="ECO:0007669"/>
    <property type="project" value="TreeGrafter"/>
</dbReference>
<evidence type="ECO:0000256" key="3">
    <source>
        <dbReference type="ARBA" id="ARBA00022598"/>
    </source>
</evidence>
<dbReference type="GO" id="GO:0005524">
    <property type="term" value="F:ATP binding"/>
    <property type="evidence" value="ECO:0007669"/>
    <property type="project" value="UniProtKB-UniRule"/>
</dbReference>
<dbReference type="PROSITE" id="PS50860">
    <property type="entry name" value="AA_TRNA_LIGASE_II_ALA"/>
    <property type="match status" value="1"/>
</dbReference>
<dbReference type="InterPro" id="IPR002318">
    <property type="entry name" value="Ala-tRNA-lgiase_IIc"/>
</dbReference>
<name>A0A1F5EHX4_9BACT</name>
<dbReference type="NCBIfam" id="NF002436">
    <property type="entry name" value="PRK01584.1"/>
    <property type="match status" value="1"/>
</dbReference>
<evidence type="ECO:0000256" key="8">
    <source>
        <dbReference type="ARBA" id="ARBA00023146"/>
    </source>
</evidence>
<feature type="binding site" evidence="9">
    <location>
        <position position="464"/>
    </location>
    <ligand>
        <name>Zn(2+)</name>
        <dbReference type="ChEBI" id="CHEBI:29105"/>
    </ligand>
</feature>
<dbReference type="GO" id="GO:0000049">
    <property type="term" value="F:tRNA binding"/>
    <property type="evidence" value="ECO:0007669"/>
    <property type="project" value="UniProtKB-KW"/>
</dbReference>
<keyword evidence="8 9" id="KW-0030">Aminoacyl-tRNA synthetase</keyword>
<evidence type="ECO:0000313" key="12">
    <source>
        <dbReference type="Proteomes" id="UP000176451"/>
    </source>
</evidence>
<dbReference type="GO" id="GO:0005829">
    <property type="term" value="C:cytosol"/>
    <property type="evidence" value="ECO:0007669"/>
    <property type="project" value="TreeGrafter"/>
</dbReference>
<comment type="subcellular location">
    <subcellularLocation>
        <location evidence="9">Cytoplasm</location>
    </subcellularLocation>
</comment>
<evidence type="ECO:0000256" key="6">
    <source>
        <dbReference type="ARBA" id="ARBA00022884"/>
    </source>
</evidence>
<accession>A0A1F5EHX4</accession>
<keyword evidence="7 9" id="KW-0648">Protein biosynthesis</keyword>
<reference evidence="11 12" key="1">
    <citation type="journal article" date="2016" name="Nat. Commun.">
        <title>Thousands of microbial genomes shed light on interconnected biogeochemical processes in an aquifer system.</title>
        <authorList>
            <person name="Anantharaman K."/>
            <person name="Brown C.T."/>
            <person name="Hug L.A."/>
            <person name="Sharon I."/>
            <person name="Castelle C.J."/>
            <person name="Probst A.J."/>
            <person name="Thomas B.C."/>
            <person name="Singh A."/>
            <person name="Wilkins M.J."/>
            <person name="Karaoz U."/>
            <person name="Brodie E.L."/>
            <person name="Williams K.H."/>
            <person name="Hubbard S.S."/>
            <person name="Banfield J.F."/>
        </authorList>
    </citation>
    <scope>NUCLEOTIDE SEQUENCE [LARGE SCALE GENOMIC DNA]</scope>
</reference>
<dbReference type="InterPro" id="IPR023033">
    <property type="entry name" value="Ala_tRNA_ligase_euk/bac"/>
</dbReference>
<proteinExistence type="inferred from homology"/>
<keyword evidence="9" id="KW-0963">Cytoplasm</keyword>
<dbReference type="STRING" id="1797469.A3F08_03695"/>
<dbReference type="InterPro" id="IPR050058">
    <property type="entry name" value="Ala-tRNA_ligase"/>
</dbReference>
<feature type="binding site" evidence="9">
    <location>
        <position position="571"/>
    </location>
    <ligand>
        <name>Zn(2+)</name>
        <dbReference type="ChEBI" id="CHEBI:29105"/>
    </ligand>
</feature>
<keyword evidence="5 9" id="KW-0067">ATP-binding</keyword>
<dbReference type="AlphaFoldDB" id="A0A1F5EHX4"/>
<evidence type="ECO:0000256" key="5">
    <source>
        <dbReference type="ARBA" id="ARBA00022840"/>
    </source>
</evidence>
<dbReference type="CDD" id="cd00673">
    <property type="entry name" value="AlaRS_core"/>
    <property type="match status" value="1"/>
</dbReference>
<dbReference type="InterPro" id="IPR045864">
    <property type="entry name" value="aa-tRNA-synth_II/BPL/LPL"/>
</dbReference>
<organism evidence="11 12">
    <name type="scientific">Candidatus Berkelbacteria bacterium RIFCSPHIGHO2_12_FULL_36_9</name>
    <dbReference type="NCBI Taxonomy" id="1797469"/>
    <lineage>
        <taxon>Bacteria</taxon>
        <taxon>Candidatus Berkelbacteria</taxon>
    </lineage>
</organism>
<comment type="caution">
    <text evidence="11">The sequence shown here is derived from an EMBL/GenBank/DDBJ whole genome shotgun (WGS) entry which is preliminary data.</text>
</comment>
<protein>
    <recommendedName>
        <fullName evidence="9">Alanine--tRNA ligase</fullName>
        <ecNumber evidence="9">6.1.1.7</ecNumber>
    </recommendedName>
    <alternativeName>
        <fullName evidence="9">Alanyl-tRNA synthetase</fullName>
        <shortName evidence="9">AlaRS</shortName>
    </alternativeName>
</protein>
<dbReference type="InterPro" id="IPR018163">
    <property type="entry name" value="Thr/Ala-tRNA-synth_IIc_edit"/>
</dbReference>
<dbReference type="Proteomes" id="UP000176451">
    <property type="component" value="Unassembled WGS sequence"/>
</dbReference>
<comment type="function">
    <text evidence="9">Catalyzes the attachment of alanine to tRNA(Ala) in a two-step reaction: alanine is first activated by ATP to form Ala-AMP and then transferred to the acceptor end of tRNA(Ala). Also edits incorrectly charged Ser-tRNA(Ala) and Gly-tRNA(Ala) via its editing domain.</text>
</comment>
<dbReference type="NCBIfam" id="TIGR00344">
    <property type="entry name" value="alaS"/>
    <property type="match status" value="1"/>
</dbReference>
<dbReference type="PANTHER" id="PTHR11777:SF9">
    <property type="entry name" value="ALANINE--TRNA LIGASE, CYTOPLASMIC"/>
    <property type="match status" value="1"/>
</dbReference>
<comment type="catalytic activity">
    <reaction evidence="9">
        <text>tRNA(Ala) + L-alanine + ATP = L-alanyl-tRNA(Ala) + AMP + diphosphate</text>
        <dbReference type="Rhea" id="RHEA:12540"/>
        <dbReference type="Rhea" id="RHEA-COMP:9657"/>
        <dbReference type="Rhea" id="RHEA-COMP:9923"/>
        <dbReference type="ChEBI" id="CHEBI:30616"/>
        <dbReference type="ChEBI" id="CHEBI:33019"/>
        <dbReference type="ChEBI" id="CHEBI:57972"/>
        <dbReference type="ChEBI" id="CHEBI:78442"/>
        <dbReference type="ChEBI" id="CHEBI:78497"/>
        <dbReference type="ChEBI" id="CHEBI:456215"/>
        <dbReference type="EC" id="6.1.1.7"/>
    </reaction>
</comment>
<dbReference type="GO" id="GO:0004813">
    <property type="term" value="F:alanine-tRNA ligase activity"/>
    <property type="evidence" value="ECO:0007669"/>
    <property type="project" value="UniProtKB-UniRule"/>
</dbReference>
<evidence type="ECO:0000313" key="11">
    <source>
        <dbReference type="EMBL" id="OGD67022.1"/>
    </source>
</evidence>
<evidence type="ECO:0000259" key="10">
    <source>
        <dbReference type="PROSITE" id="PS50860"/>
    </source>
</evidence>
<sequence length="601" mass="69271">MNSKDIREKFIKFFEKREHFFVPPIFLVPENDPTLLFTNSGMVQFKNYFLGLEKPKHKLMVNYQPSFRTIDIDKVGTNDRTLTFFEMLGSWSIGGYFKEEAVEFAWELLTKEFGFPKDKLWVTVFKGNKDIPADSETIRYWQAVGLPKERIVELGDKDNFWIAGDEGPCGPSTEIYFDQGKGIGCGKKSCKPGCDCDRFLEVWNAGVFMQYDRRAHSRGNERGLTRKKYKYVPLKIKSVDTGAGLERLAAVLQDKDSVFDTDLFSPIVDEIYKMIDCREGAKERTYKSIRVIADHIRGSVFLISDGVNPSNKTQGYVLRRLIRRMIVHGRLLCIEDNFTAKLAKIVIKTMMDFYPYLKKEEKRVLEIIEKEEKNFNLTLDRGLKEFNHVTRYTLHIISGKDAFLLYDSYGFPLELTQELAKDKGIEVDEKGYYQELEKQRERARSSAVFATKKEINPKLHTATHLLHQALIDVLGKHIQQAGSDASGEELRFDFTHPEKLSEEQIKKVEDKVNEKIKEKLPMQFIETTLDDAKKSGARMLFMGKYGQKVKLYYIGKDLQSAYSKELCGGPHVLNTSEIGHFEITNEKSSSQGVRRIKAKVE</sequence>
<dbReference type="Pfam" id="PF01411">
    <property type="entry name" value="tRNA-synt_2c"/>
    <property type="match status" value="1"/>
</dbReference>
<keyword evidence="3 9" id="KW-0436">Ligase</keyword>
<feature type="binding site" evidence="9">
    <location>
        <position position="567"/>
    </location>
    <ligand>
        <name>Zn(2+)</name>
        <dbReference type="ChEBI" id="CHEBI:29105"/>
    </ligand>
</feature>
<dbReference type="PRINTS" id="PR00980">
    <property type="entry name" value="TRNASYNTHALA"/>
</dbReference>
<dbReference type="SUPFAM" id="SSF55681">
    <property type="entry name" value="Class II aaRS and biotin synthetases"/>
    <property type="match status" value="1"/>
</dbReference>
<dbReference type="InterPro" id="IPR012947">
    <property type="entry name" value="tRNA_SAD"/>
</dbReference>
<keyword evidence="2 9" id="KW-0820">tRNA-binding</keyword>
<dbReference type="Gene3D" id="3.30.930.10">
    <property type="entry name" value="Bira Bifunctional Protein, Domain 2"/>
    <property type="match status" value="1"/>
</dbReference>
<dbReference type="EC" id="6.1.1.7" evidence="9"/>
<feature type="binding site" evidence="9">
    <location>
        <position position="460"/>
    </location>
    <ligand>
        <name>Zn(2+)</name>
        <dbReference type="ChEBI" id="CHEBI:29105"/>
    </ligand>
</feature>
<dbReference type="HAMAP" id="MF_00036_B">
    <property type="entry name" value="Ala_tRNA_synth_B"/>
    <property type="match status" value="1"/>
</dbReference>
<gene>
    <name evidence="9" type="primary">alaS</name>
    <name evidence="11" type="ORF">A3F08_03695</name>
</gene>
<dbReference type="SUPFAM" id="SSF101353">
    <property type="entry name" value="Putative anticodon-binding domain of alanyl-tRNA synthetase (AlaRS)"/>
    <property type="match status" value="1"/>
</dbReference>
<evidence type="ECO:0000256" key="1">
    <source>
        <dbReference type="ARBA" id="ARBA00008226"/>
    </source>
</evidence>
<comment type="domain">
    <text evidence="9">Consists of three domains; the N-terminal catalytic domain, the editing domain and the C-terminal C-Ala domain. The editing domain removes incorrectly charged amino acids, while the C-Ala domain, along with tRNA(Ala), serves as a bridge to cooperatively bring together the editing and aminoacylation centers thus stimulating deacylation of misacylated tRNAs.</text>
</comment>
<keyword evidence="4 9" id="KW-0547">Nucleotide-binding</keyword>
<dbReference type="EMBL" id="MEZV01000021">
    <property type="protein sequence ID" value="OGD67022.1"/>
    <property type="molecule type" value="Genomic_DNA"/>
</dbReference>
<evidence type="ECO:0000256" key="2">
    <source>
        <dbReference type="ARBA" id="ARBA00022555"/>
    </source>
</evidence>
<dbReference type="SMART" id="SM00863">
    <property type="entry name" value="tRNA_SAD"/>
    <property type="match status" value="1"/>
</dbReference>
<comment type="similarity">
    <text evidence="1 9">Belongs to the class-II aminoacyl-tRNA synthetase family.</text>
</comment>
<dbReference type="SUPFAM" id="SSF55186">
    <property type="entry name" value="ThrRS/AlaRS common domain"/>
    <property type="match status" value="1"/>
</dbReference>
<dbReference type="GO" id="GO:0008270">
    <property type="term" value="F:zinc ion binding"/>
    <property type="evidence" value="ECO:0007669"/>
    <property type="project" value="UniProtKB-UniRule"/>
</dbReference>
<dbReference type="FunFam" id="3.30.980.10:FF:000004">
    <property type="entry name" value="Alanine--tRNA ligase, cytoplasmic"/>
    <property type="match status" value="1"/>
</dbReference>
<dbReference type="InterPro" id="IPR018165">
    <property type="entry name" value="Ala-tRNA-synth_IIc_core"/>
</dbReference>
<comment type="cofactor">
    <cofactor evidence="9">
        <name>Zn(2+)</name>
        <dbReference type="ChEBI" id="CHEBI:29105"/>
    </cofactor>
    <text evidence="9">Binds 1 zinc ion per subunit.</text>
</comment>
<keyword evidence="6 9" id="KW-0694">RNA-binding</keyword>
<evidence type="ECO:0000256" key="7">
    <source>
        <dbReference type="ARBA" id="ARBA00022917"/>
    </source>
</evidence>
<evidence type="ECO:0000256" key="9">
    <source>
        <dbReference type="HAMAP-Rule" id="MF_00036"/>
    </source>
</evidence>
<dbReference type="GO" id="GO:0006419">
    <property type="term" value="P:alanyl-tRNA aminoacylation"/>
    <property type="evidence" value="ECO:0007669"/>
    <property type="project" value="UniProtKB-UniRule"/>
</dbReference>
<dbReference type="Gene3D" id="3.30.980.10">
    <property type="entry name" value="Threonyl-trna Synthetase, Chain A, domain 2"/>
    <property type="match status" value="1"/>
</dbReference>
<keyword evidence="9" id="KW-0862">Zinc</keyword>